<feature type="transmembrane region" description="Helical" evidence="1">
    <location>
        <begin position="80"/>
        <end position="108"/>
    </location>
</feature>
<evidence type="ECO:0000256" key="1">
    <source>
        <dbReference type="SAM" id="Phobius"/>
    </source>
</evidence>
<dbReference type="RefSeq" id="WP_125138154.1">
    <property type="nucleotide sequence ID" value="NZ_LR130778.1"/>
</dbReference>
<dbReference type="KEGG" id="cbar:PATL70BA_3200"/>
<evidence type="ECO:0000313" key="2">
    <source>
        <dbReference type="EMBL" id="VDN49123.1"/>
    </source>
</evidence>
<organism evidence="2 3">
    <name type="scientific">Petrocella atlantisensis</name>
    <dbReference type="NCBI Taxonomy" id="2173034"/>
    <lineage>
        <taxon>Bacteria</taxon>
        <taxon>Bacillati</taxon>
        <taxon>Bacillota</taxon>
        <taxon>Clostridia</taxon>
        <taxon>Lachnospirales</taxon>
        <taxon>Vallitaleaceae</taxon>
        <taxon>Petrocella</taxon>
    </lineage>
</organism>
<evidence type="ECO:0000313" key="3">
    <source>
        <dbReference type="Proteomes" id="UP000279029"/>
    </source>
</evidence>
<name>A0A3P7PGG0_9FIRM</name>
<reference evidence="2 3" key="1">
    <citation type="submission" date="2018-09" db="EMBL/GenBank/DDBJ databases">
        <authorList>
            <person name="Postec A."/>
        </authorList>
    </citation>
    <scope>NUCLEOTIDE SEQUENCE [LARGE SCALE GENOMIC DNA]</scope>
    <source>
        <strain evidence="2">70B-A</strain>
    </source>
</reference>
<keyword evidence="1" id="KW-0812">Transmembrane</keyword>
<protein>
    <submittedName>
        <fullName evidence="2">Uncharacterized protein</fullName>
    </submittedName>
</protein>
<feature type="transmembrane region" description="Helical" evidence="1">
    <location>
        <begin position="50"/>
        <end position="71"/>
    </location>
</feature>
<gene>
    <name evidence="2" type="ORF">PATL70BA_3200</name>
</gene>
<keyword evidence="3" id="KW-1185">Reference proteome</keyword>
<sequence>MSQESEVVDRKKLILGLSISLCAFILNLNLPYTDRSLSQMIIPPIKFENITIYLSGLIAIALVIYGANLIVESGRYKNKIVVALVILLIGGPLMMNVFDFMISPIYLLNDGVKTLKISESDMQLYSDSGVITLEFSGEFRSYREIDDNVKIYLRLPDVLEGMIIESESLVFESNEIYPRKQWKFDSKTTLELADEYTLEDFYDSEYYNENYTLILVDENQTLEIVIYGLF</sequence>
<feature type="transmembrane region" description="Helical" evidence="1">
    <location>
        <begin position="12"/>
        <end position="30"/>
    </location>
</feature>
<proteinExistence type="predicted"/>
<dbReference type="AlphaFoldDB" id="A0A3P7PGG0"/>
<keyword evidence="1" id="KW-1133">Transmembrane helix</keyword>
<dbReference type="EMBL" id="LR130778">
    <property type="protein sequence ID" value="VDN49123.1"/>
    <property type="molecule type" value="Genomic_DNA"/>
</dbReference>
<keyword evidence="1" id="KW-0472">Membrane</keyword>
<accession>A0A3P7PGG0</accession>
<dbReference type="Proteomes" id="UP000279029">
    <property type="component" value="Chromosome"/>
</dbReference>